<dbReference type="GO" id="GO:0005829">
    <property type="term" value="C:cytosol"/>
    <property type="evidence" value="ECO:0007669"/>
    <property type="project" value="TreeGrafter"/>
</dbReference>
<reference evidence="9" key="1">
    <citation type="submission" date="2021-02" db="EMBL/GenBank/DDBJ databases">
        <title>Psilocybe cubensis genome.</title>
        <authorList>
            <person name="Mckernan K.J."/>
            <person name="Crawford S."/>
            <person name="Trippe A."/>
            <person name="Kane L.T."/>
            <person name="Mclaughlin S."/>
        </authorList>
    </citation>
    <scope>NUCLEOTIDE SEQUENCE [LARGE SCALE GENOMIC DNA]</scope>
    <source>
        <strain evidence="9">MGC-MH-2018</strain>
    </source>
</reference>
<dbReference type="OrthoDB" id="329139at2759"/>
<dbReference type="InterPro" id="IPR036504">
    <property type="entry name" value="CGI121/TPRKB_sf"/>
</dbReference>
<accession>A0A8H7Y8G3</accession>
<sequence>METLQFPHFQSRSSRVHFALFRNVSNSSAIKSRIIEASTIEGDPGEIAREAVNFAFISARLITSRLHLETAIHQAILADSQNGLRTKTVHSEILYIMNPTHNITEAIRRFGVSNEDSDLILVRVDSPDLNSSDVEKKMREVVSGDLVAFSELEKVTDWASVKKYFKLNSDVAVKGAAGDPTREKTIVDNIVISFVAMKNVMQ</sequence>
<dbReference type="Pfam" id="PF08617">
    <property type="entry name" value="CGI-121"/>
    <property type="match status" value="1"/>
</dbReference>
<comment type="subcellular location">
    <subcellularLocation>
        <location evidence="1">Nucleus</location>
    </subcellularLocation>
</comment>
<evidence type="ECO:0000256" key="1">
    <source>
        <dbReference type="ARBA" id="ARBA00004123"/>
    </source>
</evidence>
<evidence type="ECO:0000256" key="8">
    <source>
        <dbReference type="RuleBase" id="RU004398"/>
    </source>
</evidence>
<dbReference type="PANTHER" id="PTHR15840">
    <property type="entry name" value="CGI-121 FAMILY MEMBER"/>
    <property type="match status" value="1"/>
</dbReference>
<dbReference type="GO" id="GO:0005634">
    <property type="term" value="C:nucleus"/>
    <property type="evidence" value="ECO:0007669"/>
    <property type="project" value="UniProtKB-SubCell"/>
</dbReference>
<dbReference type="PANTHER" id="PTHR15840:SF10">
    <property type="entry name" value="EKC_KEOPS COMPLEX SUBUNIT TPRKB"/>
    <property type="match status" value="1"/>
</dbReference>
<name>A0A8H7Y8G3_PSICU</name>
<evidence type="ECO:0000256" key="4">
    <source>
        <dbReference type="ARBA" id="ARBA00016009"/>
    </source>
</evidence>
<organism evidence="9">
    <name type="scientific">Psilocybe cubensis</name>
    <name type="common">Psychedelic mushroom</name>
    <name type="synonym">Stropharia cubensis</name>
    <dbReference type="NCBI Taxonomy" id="181762"/>
    <lineage>
        <taxon>Eukaryota</taxon>
        <taxon>Fungi</taxon>
        <taxon>Dikarya</taxon>
        <taxon>Basidiomycota</taxon>
        <taxon>Agaricomycotina</taxon>
        <taxon>Agaricomycetes</taxon>
        <taxon>Agaricomycetidae</taxon>
        <taxon>Agaricales</taxon>
        <taxon>Agaricineae</taxon>
        <taxon>Strophariaceae</taxon>
        <taxon>Psilocybe</taxon>
    </lineage>
</organism>
<dbReference type="AlphaFoldDB" id="A0A8H7Y8G3"/>
<evidence type="ECO:0000256" key="3">
    <source>
        <dbReference type="ARBA" id="ARBA00015316"/>
    </source>
</evidence>
<keyword evidence="6 8" id="KW-0539">Nucleus</keyword>
<dbReference type="GO" id="GO:0002949">
    <property type="term" value="P:tRNA threonylcarbamoyladenosine modification"/>
    <property type="evidence" value="ECO:0007669"/>
    <property type="project" value="TreeGrafter"/>
</dbReference>
<dbReference type="Gene3D" id="3.30.2380.10">
    <property type="entry name" value="CGI121/TPRKB"/>
    <property type="match status" value="1"/>
</dbReference>
<dbReference type="EMBL" id="JAFIQS010000001">
    <property type="protein sequence ID" value="KAG5174652.1"/>
    <property type="molecule type" value="Genomic_DNA"/>
</dbReference>
<comment type="caution">
    <text evidence="9">The sequence shown here is derived from an EMBL/GenBank/DDBJ whole genome shotgun (WGS) entry which is preliminary data.</text>
</comment>
<evidence type="ECO:0000256" key="5">
    <source>
        <dbReference type="ARBA" id="ARBA00022694"/>
    </source>
</evidence>
<proteinExistence type="inferred from homology"/>
<keyword evidence="5" id="KW-0819">tRNA processing</keyword>
<comment type="similarity">
    <text evidence="2 8">Belongs to the CGI121/TPRKB family.</text>
</comment>
<protein>
    <recommendedName>
        <fullName evidence="4">EKC/KEOPS complex subunit CGI121</fullName>
    </recommendedName>
    <alternativeName>
        <fullName evidence="3">EKC/KEOPS complex subunit cgi121</fullName>
    </alternativeName>
</protein>
<dbReference type="SUPFAM" id="SSF143870">
    <property type="entry name" value="PF0523-like"/>
    <property type="match status" value="1"/>
</dbReference>
<dbReference type="InterPro" id="IPR013926">
    <property type="entry name" value="CGI121/TPRKB"/>
</dbReference>
<dbReference type="NCBIfam" id="NF011465">
    <property type="entry name" value="PRK14886.1-1"/>
    <property type="match status" value="1"/>
</dbReference>
<dbReference type="GO" id="GO:0000408">
    <property type="term" value="C:EKC/KEOPS complex"/>
    <property type="evidence" value="ECO:0007669"/>
    <property type="project" value="TreeGrafter"/>
</dbReference>
<evidence type="ECO:0000256" key="2">
    <source>
        <dbReference type="ARBA" id="ARBA00005546"/>
    </source>
</evidence>
<evidence type="ECO:0000256" key="6">
    <source>
        <dbReference type="ARBA" id="ARBA00023242"/>
    </source>
</evidence>
<gene>
    <name evidence="9" type="ORF">JR316_001314</name>
</gene>
<comment type="function">
    <text evidence="7">Component of the EKC/KEOPS complex that is required for the formation of a threonylcarbamoyl group on adenosine at position 37 (t(6)A37) in tRNAs that read codons beginning with adenine. The complex is probably involved in the transfer of the threonylcarbamoyl moiety of threonylcarbamoyl-AMP (TC-AMP) to the N6 group of A37. CGI121 acts as an allosteric effector that regulates the t(6)A activity of the complex. The EKC/KEOPS complex also promotes both telomere uncapping and telomere elongation. The complex is required for efficient recruitment of transcriptional coactivators. CGI121 is not required for tRNA modification.</text>
</comment>
<evidence type="ECO:0000313" key="9">
    <source>
        <dbReference type="EMBL" id="KAG5174652.1"/>
    </source>
</evidence>
<evidence type="ECO:0000256" key="7">
    <source>
        <dbReference type="ARBA" id="ARBA00025043"/>
    </source>
</evidence>